<proteinExistence type="predicted"/>
<dbReference type="Proteomes" id="UP001517388">
    <property type="component" value="Unassembled WGS sequence"/>
</dbReference>
<evidence type="ECO:0000313" key="1">
    <source>
        <dbReference type="EMBL" id="MTJ45296.1"/>
    </source>
</evidence>
<sequence length="571" mass="64579">MAYFTPGQLLKKGQYEIIDTLGQGGFGITYLAQDHKRKKEVAIKSLNVSFLKQRYRDKYGNTDNFGDFLAEEQDKFNTEAMVLATFDHPHIVKVYPELFQENGLSCMVMEYVKGKNLEQYLYANGVFSESAGLEIIKGIGEALSYIHSRNYLHRDIKPANILLRESDNKAILIDFGLAREVNFAELMSLTNAKTPVFAPPEQFENRSNFTPALDIYALAATLYVIIAVHEPPFIPLPSPYLNAKIMLDMKMAIEPPQKYNSQISQKVNDAILKGMELDYQNRPQSITEWFKFLGIQSQNNHLQTFTFEVVTTNAKGSIINKRNHSANYFVEDLGNGVKLEMVEIPAGTFYMGSPENEVGRNDSEGPQHQVNVPNFFIGKYPLTQAQYQAIMRNNPAHFKGNNRPVEKVSWNDAVAFCQKLSQKTGKNYKLPSEAQWEYACRAGTTTPFYFGESITPDLVNYDGNYPYAAAPKGKYRGQTTDVGTFPPNAFGLYDMHGNVWEWCEDDWQKNYINVPVNGSALISRSNIKMLRGGSWDYNPADCRSACRSPYYLDGDDDYIGFRVVCSGAART</sequence>
<name>A0ACC7SAS4_DOLFA</name>
<keyword evidence="2" id="KW-1185">Reference proteome</keyword>
<dbReference type="EMBL" id="VILF01000005">
    <property type="protein sequence ID" value="MTJ45296.1"/>
    <property type="molecule type" value="Genomic_DNA"/>
</dbReference>
<protein>
    <submittedName>
        <fullName evidence="1">SUMF1/EgtB/PvdOfamily nonheme iron enzyme</fullName>
    </submittedName>
</protein>
<gene>
    <name evidence="1" type="ORF">FJR39_20050</name>
</gene>
<evidence type="ECO:0000313" key="2">
    <source>
        <dbReference type="Proteomes" id="UP001517388"/>
    </source>
</evidence>
<organism evidence="1 2">
    <name type="scientific">Dolichospermum flos-aquae UHCC 0037</name>
    <dbReference type="NCBI Taxonomy" id="2590026"/>
    <lineage>
        <taxon>Bacteria</taxon>
        <taxon>Bacillati</taxon>
        <taxon>Cyanobacteriota</taxon>
        <taxon>Cyanophyceae</taxon>
        <taxon>Nostocales</taxon>
        <taxon>Aphanizomenonaceae</taxon>
        <taxon>Dolichospermum</taxon>
    </lineage>
</organism>
<comment type="caution">
    <text evidence="1">The sequence shown here is derived from an EMBL/GenBank/DDBJ whole genome shotgun (WGS) entry which is preliminary data.</text>
</comment>
<accession>A0ACC7SAS4</accession>
<reference evidence="2" key="1">
    <citation type="journal article" date="2020" name="Toxins">
        <title>Phylogenomic Analysis of Secondary Metabolism in the Toxic Cyanobacterial Genera Anabaena, Dolichospermum and Aphanizomenon.</title>
        <authorList>
            <person name="Oesterholm J."/>
            <person name="Popin R.V."/>
            <person name="Fewer D.P."/>
            <person name="Sivonen K."/>
        </authorList>
    </citation>
    <scope>NUCLEOTIDE SEQUENCE [LARGE SCALE GENOMIC DNA]</scope>
    <source>
        <strain evidence="2">UHCC 0037</strain>
    </source>
</reference>